<evidence type="ECO:0000259" key="4">
    <source>
        <dbReference type="Pfam" id="PF08241"/>
    </source>
</evidence>
<dbReference type="PANTHER" id="PTHR44942">
    <property type="entry name" value="METHYLTRANSF_11 DOMAIN-CONTAINING PROTEIN"/>
    <property type="match status" value="1"/>
</dbReference>
<dbReference type="AlphaFoldDB" id="A0A061AMJ6"/>
<keyword evidence="2" id="KW-0489">Methyltransferase</keyword>
<dbReference type="PANTHER" id="PTHR44942:SF4">
    <property type="entry name" value="METHYLTRANSFERASE TYPE 11 DOMAIN-CONTAINING PROTEIN"/>
    <property type="match status" value="1"/>
</dbReference>
<dbReference type="CDD" id="cd02440">
    <property type="entry name" value="AdoMet_MTases"/>
    <property type="match status" value="1"/>
</dbReference>
<feature type="domain" description="Methyltransferase type 11" evidence="4">
    <location>
        <begin position="42"/>
        <end position="140"/>
    </location>
</feature>
<reference evidence="5" key="1">
    <citation type="journal article" date="2014" name="Genome Announc.">
        <title>Genome sequence of the yeast Cyberlindnera fabianii (Hansenula fabianii).</title>
        <authorList>
            <person name="Freel K.C."/>
            <person name="Sarilar V."/>
            <person name="Neuveglise C."/>
            <person name="Devillers H."/>
            <person name="Friedrich A."/>
            <person name="Schacherer J."/>
        </authorList>
    </citation>
    <scope>NUCLEOTIDE SEQUENCE</scope>
    <source>
        <strain evidence="5">YJS4271</strain>
    </source>
</reference>
<gene>
    <name evidence="5" type="ORF">CYFA0S_02e05622g</name>
</gene>
<keyword evidence="3" id="KW-0808">Transferase</keyword>
<comment type="similarity">
    <text evidence="1">Belongs to the methyltransferase superfamily.</text>
</comment>
<dbReference type="InterPro" id="IPR029063">
    <property type="entry name" value="SAM-dependent_MTases_sf"/>
</dbReference>
<dbReference type="EMBL" id="LK052887">
    <property type="protein sequence ID" value="CDR38782.1"/>
    <property type="molecule type" value="Genomic_DNA"/>
</dbReference>
<dbReference type="GO" id="GO:0032259">
    <property type="term" value="P:methylation"/>
    <property type="evidence" value="ECO:0007669"/>
    <property type="project" value="UniProtKB-KW"/>
</dbReference>
<evidence type="ECO:0000256" key="3">
    <source>
        <dbReference type="ARBA" id="ARBA00022679"/>
    </source>
</evidence>
<accession>A0A061AMJ6</accession>
<protein>
    <submittedName>
        <fullName evidence="5">CYFA0S02e05622g1_1</fullName>
    </submittedName>
</protein>
<dbReference type="Pfam" id="PF08241">
    <property type="entry name" value="Methyltransf_11"/>
    <property type="match status" value="1"/>
</dbReference>
<name>A0A061AMJ6_CYBFA</name>
<dbReference type="VEuPathDB" id="FungiDB:BON22_0095"/>
<evidence type="ECO:0000256" key="1">
    <source>
        <dbReference type="ARBA" id="ARBA00008361"/>
    </source>
</evidence>
<sequence>MAEIYTIKDFDSSNYQNVRPTYPDSLFNAILSYHKGPTNTAVDIGSGPGTASFSLLEHGVQNVIATDISEVMIAPGIASTPQELKERIEFKVAPAEDLTKVARDGTVDLIISAEALHYARHDEFFNEAARVLRSGGTLAFWAYTDPIFVDYPKANEIYEKYVFEDDRYLGPMWSQPGRGIVRRFYEDIKVPEHLFESVEKHDYYPGKSEKRTEYFFGDSEYNLKKFALMVSTWSATHAWRRAHPDAKVDIIDQLISELKNELGWTDDTVVRAEWGTTYVLARRH</sequence>
<dbReference type="Gene3D" id="3.40.50.150">
    <property type="entry name" value="Vaccinia Virus protein VP39"/>
    <property type="match status" value="1"/>
</dbReference>
<dbReference type="SUPFAM" id="SSF53335">
    <property type="entry name" value="S-adenosyl-L-methionine-dependent methyltransferases"/>
    <property type="match status" value="1"/>
</dbReference>
<evidence type="ECO:0000313" key="5">
    <source>
        <dbReference type="EMBL" id="CDR38782.1"/>
    </source>
</evidence>
<dbReference type="OrthoDB" id="10027013at2759"/>
<proteinExistence type="inferred from homology"/>
<dbReference type="PhylomeDB" id="A0A061AMJ6"/>
<dbReference type="GO" id="GO:0008757">
    <property type="term" value="F:S-adenosylmethionine-dependent methyltransferase activity"/>
    <property type="evidence" value="ECO:0007669"/>
    <property type="project" value="InterPro"/>
</dbReference>
<evidence type="ECO:0000256" key="2">
    <source>
        <dbReference type="ARBA" id="ARBA00022603"/>
    </source>
</evidence>
<organism evidence="5">
    <name type="scientific">Cyberlindnera fabianii</name>
    <name type="common">Yeast</name>
    <name type="synonym">Hansenula fabianii</name>
    <dbReference type="NCBI Taxonomy" id="36022"/>
    <lineage>
        <taxon>Eukaryota</taxon>
        <taxon>Fungi</taxon>
        <taxon>Dikarya</taxon>
        <taxon>Ascomycota</taxon>
        <taxon>Saccharomycotina</taxon>
        <taxon>Saccharomycetes</taxon>
        <taxon>Phaffomycetales</taxon>
        <taxon>Phaffomycetaceae</taxon>
        <taxon>Cyberlindnera</taxon>
    </lineage>
</organism>
<dbReference type="InterPro" id="IPR051052">
    <property type="entry name" value="Diverse_substrate_MTase"/>
</dbReference>
<dbReference type="InterPro" id="IPR013216">
    <property type="entry name" value="Methyltransf_11"/>
</dbReference>